<dbReference type="Proteomes" id="UP001448207">
    <property type="component" value="Unassembled WGS sequence"/>
</dbReference>
<keyword evidence="3" id="KW-1185">Reference proteome</keyword>
<evidence type="ECO:0000256" key="1">
    <source>
        <dbReference type="SAM" id="MobiDB-lite"/>
    </source>
</evidence>
<feature type="compositionally biased region" description="Basic and acidic residues" evidence="1">
    <location>
        <begin position="412"/>
        <end position="422"/>
    </location>
</feature>
<evidence type="ECO:0000313" key="2">
    <source>
        <dbReference type="EMBL" id="KAL0090567.1"/>
    </source>
</evidence>
<evidence type="ECO:0008006" key="4">
    <source>
        <dbReference type="Google" id="ProtNLM"/>
    </source>
</evidence>
<accession>A0ABR3B8G4</accession>
<feature type="compositionally biased region" description="Basic and acidic residues" evidence="1">
    <location>
        <begin position="224"/>
        <end position="261"/>
    </location>
</feature>
<feature type="region of interest" description="Disordered" evidence="1">
    <location>
        <begin position="133"/>
        <end position="152"/>
    </location>
</feature>
<feature type="region of interest" description="Disordered" evidence="1">
    <location>
        <begin position="224"/>
        <end position="491"/>
    </location>
</feature>
<feature type="compositionally biased region" description="Basic and acidic residues" evidence="1">
    <location>
        <begin position="341"/>
        <end position="358"/>
    </location>
</feature>
<feature type="region of interest" description="Disordered" evidence="1">
    <location>
        <begin position="48"/>
        <end position="122"/>
    </location>
</feature>
<name>A0ABR3B8G4_PHYBL</name>
<dbReference type="EMBL" id="JBCLYO010000004">
    <property type="protein sequence ID" value="KAL0090567.1"/>
    <property type="molecule type" value="Genomic_DNA"/>
</dbReference>
<organism evidence="2 3">
    <name type="scientific">Phycomyces blakesleeanus</name>
    <dbReference type="NCBI Taxonomy" id="4837"/>
    <lineage>
        <taxon>Eukaryota</taxon>
        <taxon>Fungi</taxon>
        <taxon>Fungi incertae sedis</taxon>
        <taxon>Mucoromycota</taxon>
        <taxon>Mucoromycotina</taxon>
        <taxon>Mucoromycetes</taxon>
        <taxon>Mucorales</taxon>
        <taxon>Phycomycetaceae</taxon>
        <taxon>Phycomyces</taxon>
    </lineage>
</organism>
<feature type="compositionally biased region" description="Basic and acidic residues" evidence="1">
    <location>
        <begin position="274"/>
        <end position="288"/>
    </location>
</feature>
<feature type="compositionally biased region" description="Low complexity" evidence="1">
    <location>
        <begin position="68"/>
        <end position="80"/>
    </location>
</feature>
<feature type="compositionally biased region" description="Polar residues" evidence="1">
    <location>
        <begin position="316"/>
        <end position="339"/>
    </location>
</feature>
<gene>
    <name evidence="2" type="ORF">J3Q64DRAFT_1730355</name>
</gene>
<protein>
    <recommendedName>
        <fullName evidence="4">Mso1 N-terminal domain-containing protein</fullName>
    </recommendedName>
</protein>
<feature type="compositionally biased region" description="Polar residues" evidence="1">
    <location>
        <begin position="438"/>
        <end position="453"/>
    </location>
</feature>
<proteinExistence type="predicted"/>
<feature type="compositionally biased region" description="Low complexity" evidence="1">
    <location>
        <begin position="90"/>
        <end position="101"/>
    </location>
</feature>
<reference evidence="2 3" key="1">
    <citation type="submission" date="2024-04" db="EMBL/GenBank/DDBJ databases">
        <title>Symmetric and asymmetric DNA N6-adenine methylation regulates different biological responses in Mucorales.</title>
        <authorList>
            <consortium name="Lawrence Berkeley National Laboratory"/>
            <person name="Lax C."/>
            <person name="Mondo S.J."/>
            <person name="Osorio-Concepcion M."/>
            <person name="Muszewska A."/>
            <person name="Corrochano-Luque M."/>
            <person name="Gutierrez G."/>
            <person name="Riley R."/>
            <person name="Lipzen A."/>
            <person name="Guo J."/>
            <person name="Hundley H."/>
            <person name="Amirebrahimi M."/>
            <person name="Ng V."/>
            <person name="Lorenzo-Gutierrez D."/>
            <person name="Binder U."/>
            <person name="Yang J."/>
            <person name="Song Y."/>
            <person name="Canovas D."/>
            <person name="Navarro E."/>
            <person name="Freitag M."/>
            <person name="Gabaldon T."/>
            <person name="Grigoriev I.V."/>
            <person name="Corrochano L.M."/>
            <person name="Nicolas F.E."/>
            <person name="Garre V."/>
        </authorList>
    </citation>
    <scope>NUCLEOTIDE SEQUENCE [LARGE SCALE GENOMIC DNA]</scope>
    <source>
        <strain evidence="2 3">L51</strain>
    </source>
</reference>
<comment type="caution">
    <text evidence="2">The sequence shown here is derived from an EMBL/GenBank/DDBJ whole genome shotgun (WGS) entry which is preliminary data.</text>
</comment>
<feature type="compositionally biased region" description="Low complexity" evidence="1">
    <location>
        <begin position="375"/>
        <end position="407"/>
    </location>
</feature>
<evidence type="ECO:0000313" key="3">
    <source>
        <dbReference type="Proteomes" id="UP001448207"/>
    </source>
</evidence>
<sequence>MGMQVVDYRVSTLVVLCKDCGNDVGLYPARHKCQDVIRPAMPTLPAKYANLPDSSLQVPRKTPPPLESSTSSYGSSSTSTVGFPPSPKFSSSATSETTTTSKWARFGKSTPTPREEPNEDEEESIYFNKFAANLPDSHSDSPPVTGKKLWGKVRTNEKWKQLNESAEKPKQTGKIWGKIIQATHSIAEASYVDEKGPESDESDWEGESHVSRVLREHYEKKREALPAWLRDERTSTRRMAEPTSPERRHMDVEPVRADRNSVGRRQRLWASTPDSDRVLSKREQELQDLRQAQAAVPTVYEEPPAPRGREDPYSENIYNNPKSSYSGDNYNRQPQSYNRADNYEPKRNQSTSREHPYEDSYQSRSNHQDQRPSHHQSSQQQQKMQHQQHQHQQQYQKYQQTQYHQQQGSGRYDNHVEHDRRQQPQQSYRHQEYENSRGTDPSSAPRQRPQQYINDKDFNPSIPSYGRPAQRSQREMQNRPGRYAETAGGYF</sequence>